<feature type="domain" description="HTH lacI-type" evidence="4">
    <location>
        <begin position="4"/>
        <end position="58"/>
    </location>
</feature>
<organism evidence="5 6">
    <name type="scientific">Microbacterium aurum</name>
    <dbReference type="NCBI Taxonomy" id="36805"/>
    <lineage>
        <taxon>Bacteria</taxon>
        <taxon>Bacillati</taxon>
        <taxon>Actinomycetota</taxon>
        <taxon>Actinomycetes</taxon>
        <taxon>Micrococcales</taxon>
        <taxon>Microbacteriaceae</taxon>
        <taxon>Microbacterium</taxon>
    </lineage>
</organism>
<dbReference type="SMART" id="SM00354">
    <property type="entry name" value="HTH_LACI"/>
    <property type="match status" value="1"/>
</dbReference>
<keyword evidence="6" id="KW-1185">Reference proteome</keyword>
<evidence type="ECO:0000313" key="5">
    <source>
        <dbReference type="EMBL" id="APZ33983.1"/>
    </source>
</evidence>
<keyword evidence="2" id="KW-0238">DNA-binding</keyword>
<dbReference type="InterPro" id="IPR028082">
    <property type="entry name" value="Peripla_BP_I"/>
</dbReference>
<accession>A0A1P8U7E0</accession>
<dbReference type="PANTHER" id="PTHR30146:SF153">
    <property type="entry name" value="LACTOSE OPERON REPRESSOR"/>
    <property type="match status" value="1"/>
</dbReference>
<dbReference type="SUPFAM" id="SSF47413">
    <property type="entry name" value="lambda repressor-like DNA-binding domains"/>
    <property type="match status" value="1"/>
</dbReference>
<dbReference type="Proteomes" id="UP000187185">
    <property type="component" value="Chromosome"/>
</dbReference>
<dbReference type="EMBL" id="CP018762">
    <property type="protein sequence ID" value="APZ33983.1"/>
    <property type="molecule type" value="Genomic_DNA"/>
</dbReference>
<reference evidence="5 6" key="1">
    <citation type="submission" date="2016-12" db="EMBL/GenBank/DDBJ databases">
        <title>Complete genome sequence of Microbacterium aurum KACC 15219.</title>
        <authorList>
            <person name="Jung Y."/>
            <person name="Shin J.-H."/>
            <person name="Lee Y.-J."/>
            <person name="Yi H."/>
            <person name="Bahn Y.-S."/>
            <person name="Kim J.F."/>
            <person name="Lee D.-W."/>
        </authorList>
    </citation>
    <scope>NUCLEOTIDE SEQUENCE [LARGE SCALE GENOMIC DNA]</scope>
    <source>
        <strain evidence="5 6">KACC 15219</strain>
    </source>
</reference>
<dbReference type="KEGG" id="maur:BOH66_06710"/>
<dbReference type="GO" id="GO:0000976">
    <property type="term" value="F:transcription cis-regulatory region binding"/>
    <property type="evidence" value="ECO:0007669"/>
    <property type="project" value="TreeGrafter"/>
</dbReference>
<evidence type="ECO:0000256" key="1">
    <source>
        <dbReference type="ARBA" id="ARBA00023015"/>
    </source>
</evidence>
<keyword evidence="3" id="KW-0804">Transcription</keyword>
<evidence type="ECO:0000259" key="4">
    <source>
        <dbReference type="PROSITE" id="PS50932"/>
    </source>
</evidence>
<dbReference type="Gene3D" id="3.40.50.2300">
    <property type="match status" value="2"/>
</dbReference>
<dbReference type="OrthoDB" id="252678at2"/>
<dbReference type="STRING" id="36805.BOH66_06710"/>
<dbReference type="PANTHER" id="PTHR30146">
    <property type="entry name" value="LACI-RELATED TRANSCRIPTIONAL REPRESSOR"/>
    <property type="match status" value="1"/>
</dbReference>
<dbReference type="Gene3D" id="1.10.260.40">
    <property type="entry name" value="lambda repressor-like DNA-binding domains"/>
    <property type="match status" value="1"/>
</dbReference>
<evidence type="ECO:0000313" key="6">
    <source>
        <dbReference type="Proteomes" id="UP000187185"/>
    </source>
</evidence>
<dbReference type="CDD" id="cd01392">
    <property type="entry name" value="HTH_LacI"/>
    <property type="match status" value="1"/>
</dbReference>
<dbReference type="InterPro" id="IPR010982">
    <property type="entry name" value="Lambda_DNA-bd_dom_sf"/>
</dbReference>
<dbReference type="Pfam" id="PF00356">
    <property type="entry name" value="LacI"/>
    <property type="match status" value="1"/>
</dbReference>
<evidence type="ECO:0000256" key="3">
    <source>
        <dbReference type="ARBA" id="ARBA00023163"/>
    </source>
</evidence>
<dbReference type="SUPFAM" id="SSF53822">
    <property type="entry name" value="Periplasmic binding protein-like I"/>
    <property type="match status" value="1"/>
</dbReference>
<dbReference type="PROSITE" id="PS50932">
    <property type="entry name" value="HTH_LACI_2"/>
    <property type="match status" value="1"/>
</dbReference>
<dbReference type="InterPro" id="IPR000843">
    <property type="entry name" value="HTH_LacI"/>
</dbReference>
<dbReference type="AlphaFoldDB" id="A0A1P8U7E0"/>
<sequence length="327" mass="34719">MSRVTLRDVAARAGMSTAAISQALNDRGNLRPETRERIKTLAAELGYAPNKHAAALRSGRTMSIGFVMAQGSLQDGRRALQRARQLDALVQAGAVRGFTVTVLPDSRPDLVAGTQIDALYFPDPADDRTVLRAAQARGIPVVASDLTVPGGLTIRTGYAAAVRAGLAHLAAAGAERIGFLVDESEVPRDQQGESAYLAWSALGGRTPLVARVDAGRRRLIPALHTLLDAGADAVFAFCEEGPEIYLHLEQIGLVMPRDLQLMALCTIDCELNERLGVTHVCLYPERAAEIVLGSLDALDAPDASPAGTAPSRAIDLPFEVVRGTTTR</sequence>
<keyword evidence="1" id="KW-0805">Transcription regulation</keyword>
<dbReference type="GO" id="GO:0003700">
    <property type="term" value="F:DNA-binding transcription factor activity"/>
    <property type="evidence" value="ECO:0007669"/>
    <property type="project" value="TreeGrafter"/>
</dbReference>
<gene>
    <name evidence="5" type="ORF">BOH66_06710</name>
</gene>
<proteinExistence type="predicted"/>
<dbReference type="RefSeq" id="WP_076690299.1">
    <property type="nucleotide sequence ID" value="NZ_CP018762.1"/>
</dbReference>
<evidence type="ECO:0000256" key="2">
    <source>
        <dbReference type="ARBA" id="ARBA00023125"/>
    </source>
</evidence>
<protein>
    <submittedName>
        <fullName evidence="5">LacI family transcriptional regulator</fullName>
    </submittedName>
</protein>
<name>A0A1P8U7E0_9MICO</name>